<comment type="caution">
    <text evidence="2">The sequence shown here is derived from an EMBL/GenBank/DDBJ whole genome shotgun (WGS) entry which is preliminary data.</text>
</comment>
<dbReference type="PANTHER" id="PTHR24094:SF15">
    <property type="entry name" value="AMP-DEPENDENT SYNTHETASE_LIGASE DOMAIN-CONTAINING PROTEIN-RELATED"/>
    <property type="match status" value="1"/>
</dbReference>
<evidence type="ECO:0000259" key="1">
    <source>
        <dbReference type="Pfam" id="PF07510"/>
    </source>
</evidence>
<protein>
    <recommendedName>
        <fullName evidence="1">GmrSD restriction endonucleases C-terminal domain-containing protein</fullName>
    </recommendedName>
</protein>
<proteinExistence type="predicted"/>
<feature type="domain" description="GmrSD restriction endonucleases C-terminal" evidence="1">
    <location>
        <begin position="102"/>
        <end position="211"/>
    </location>
</feature>
<dbReference type="AlphaFoldDB" id="A0A8J3ZDY3"/>
<gene>
    <name evidence="2" type="ORF">Vau01_074310</name>
</gene>
<sequence length="216" mass="23577">MRVLAGLLAVLLVAGCTPIDDGGQPATGVSGSGNVPGGNAAPADVTQALNALTVAASRPMSGYSREKFPHWRRVDENCDVRDVVLKRDGTGVEATATCKITKGSWTSVYDGKKFTDPQGLDIDHMVPLANAWRSGADKWTEEQRTEFANDLTRPQLMAVSAASNRSKGDQDPSQWKPPQQSYWCEYARRWITVKSFWGLSVTEREKATLREMLGSC</sequence>
<dbReference type="PROSITE" id="PS51257">
    <property type="entry name" value="PROKAR_LIPOPROTEIN"/>
    <property type="match status" value="1"/>
</dbReference>
<evidence type="ECO:0000313" key="3">
    <source>
        <dbReference type="Proteomes" id="UP000612585"/>
    </source>
</evidence>
<dbReference type="PANTHER" id="PTHR24094">
    <property type="entry name" value="SECRETED PROTEIN"/>
    <property type="match status" value="1"/>
</dbReference>
<organism evidence="2 3">
    <name type="scientific">Virgisporangium aurantiacum</name>
    <dbReference type="NCBI Taxonomy" id="175570"/>
    <lineage>
        <taxon>Bacteria</taxon>
        <taxon>Bacillati</taxon>
        <taxon>Actinomycetota</taxon>
        <taxon>Actinomycetes</taxon>
        <taxon>Micromonosporales</taxon>
        <taxon>Micromonosporaceae</taxon>
        <taxon>Virgisporangium</taxon>
    </lineage>
</organism>
<dbReference type="Proteomes" id="UP000612585">
    <property type="component" value="Unassembled WGS sequence"/>
</dbReference>
<dbReference type="EMBL" id="BOPG01000049">
    <property type="protein sequence ID" value="GIJ59915.1"/>
    <property type="molecule type" value="Genomic_DNA"/>
</dbReference>
<dbReference type="RefSeq" id="WP_204003347.1">
    <property type="nucleotide sequence ID" value="NZ_BOPG01000049.1"/>
</dbReference>
<reference evidence="2" key="1">
    <citation type="submission" date="2021-01" db="EMBL/GenBank/DDBJ databases">
        <title>Whole genome shotgun sequence of Virgisporangium aurantiacum NBRC 16421.</title>
        <authorList>
            <person name="Komaki H."/>
            <person name="Tamura T."/>
        </authorList>
    </citation>
    <scope>NUCLEOTIDE SEQUENCE</scope>
    <source>
        <strain evidence="2">NBRC 16421</strain>
    </source>
</reference>
<accession>A0A8J3ZDY3</accession>
<dbReference type="Pfam" id="PF07510">
    <property type="entry name" value="GmrSD_C"/>
    <property type="match status" value="1"/>
</dbReference>
<keyword evidence="3" id="KW-1185">Reference proteome</keyword>
<name>A0A8J3ZDY3_9ACTN</name>
<evidence type="ECO:0000313" key="2">
    <source>
        <dbReference type="EMBL" id="GIJ59915.1"/>
    </source>
</evidence>
<dbReference type="InterPro" id="IPR011089">
    <property type="entry name" value="GmrSD_C"/>
</dbReference>